<dbReference type="Proteomes" id="UP001651690">
    <property type="component" value="Unassembled WGS sequence"/>
</dbReference>
<feature type="binding site" evidence="10">
    <location>
        <position position="312"/>
    </location>
    <ligand>
        <name>acetyl-CoA</name>
        <dbReference type="ChEBI" id="CHEBI:57288"/>
    </ligand>
</feature>
<dbReference type="InterPro" id="IPR048355">
    <property type="entry name" value="MS_C"/>
</dbReference>
<evidence type="ECO:0000256" key="7">
    <source>
        <dbReference type="ARBA" id="ARBA00022842"/>
    </source>
</evidence>
<reference evidence="17 18" key="1">
    <citation type="submission" date="2022-06" db="EMBL/GenBank/DDBJ databases">
        <title>Mycolicibacterium sp. CAU 1645 isolated from seawater.</title>
        <authorList>
            <person name="Kim W."/>
        </authorList>
    </citation>
    <scope>NUCLEOTIDE SEQUENCE [LARGE SCALE GENOMIC DNA]</scope>
    <source>
        <strain evidence="17 18">CAU 1645</strain>
    </source>
</reference>
<feature type="modified residue" description="Cysteine sulfenic acid (-SOH)" evidence="10">
    <location>
        <position position="620"/>
    </location>
</feature>
<sequence>MTDRVTVGNLRVAKVLYDFVTNEALPGTGLDPDSFWAGVDKVVADLTPQNQELLARRDDLQAQLDRWHRARVIGPFEMDEYKAFLTEIGYLLPEPADFTVTTSGVDAEITSTAGPQLVVPILNARFALNAANARWGSLYDALYGTDVISEADGAEKGSSYNRVRGDKVIAYARAFLDEAVPLKSGSWADVTGLSVDDGTLVVATDGGTTAPADASAFVGYLGEPAAPTSVLFAHHGLHVEVLIDADSPVGSTDKAGIKDVVLESAITTIMDFEDSVAAVDADDKVLGYRNWLGLNRGDLSEEVSKGDKSFTRVLNPDRTYTAADGESELSLPGRSLLFVRNVGHLMTNDAIVDADGNEVPEGIQDALFTGLIATHGLRESHENGPYANSRTGSVYIVKPKMHGPDEVAFTCELFSRVEDVLGLPQATLKVGIMDEERRTTLNLKACIKAAADRVVFINTGFLDRTGDEIHTSMEAGPMIRKGAMKSQPWIKAYEDANVDTGLATGLSGRAQIGKGMWAMTDLMADMVEQKIGQPKAGATTAWVPSPTAATLHAMHYHQVDVAEVQKELAGEKRTTLEELLTIPLAKELAWAPEEIREEVDNNCQSILGYVVRWVDAGVGCSKVPDIHNVALMEDRATLRISSQLLANWLRHGVITEGDVKASLRRMAAVVDEQNAKDPDYLAMAPDPEDSIAFQAAQELILSGAEQPNGYTEPILHRRRREFKARHLARD</sequence>
<dbReference type="Gene3D" id="1.20.1220.12">
    <property type="entry name" value="Malate synthase, domain III"/>
    <property type="match status" value="1"/>
</dbReference>
<dbReference type="HAMAP" id="MF_00641">
    <property type="entry name" value="Malate_synth_G"/>
    <property type="match status" value="1"/>
</dbReference>
<dbReference type="InterPro" id="IPR044856">
    <property type="entry name" value="Malate_synth_C_sf"/>
</dbReference>
<accession>A0ABT1M9T9</accession>
<comment type="similarity">
    <text evidence="10 12">Belongs to the malate synthase family. GlcB subfamily.</text>
</comment>
<evidence type="ECO:0000256" key="3">
    <source>
        <dbReference type="ARBA" id="ARBA00022490"/>
    </source>
</evidence>
<feature type="domain" description="Malate synthase G alpha-beta insertion" evidence="15">
    <location>
        <begin position="160"/>
        <end position="234"/>
    </location>
</feature>
<evidence type="ECO:0000259" key="16">
    <source>
        <dbReference type="Pfam" id="PF20659"/>
    </source>
</evidence>
<dbReference type="InterPro" id="IPR048356">
    <property type="entry name" value="MS_N"/>
</dbReference>
<evidence type="ECO:0000256" key="4">
    <source>
        <dbReference type="ARBA" id="ARBA00022532"/>
    </source>
</evidence>
<keyword evidence="2 10" id="KW-0329">Glyoxylate bypass</keyword>
<evidence type="ECO:0000256" key="6">
    <source>
        <dbReference type="ARBA" id="ARBA00022723"/>
    </source>
</evidence>
<dbReference type="Pfam" id="PF01274">
    <property type="entry name" value="MS_TIM-barrel"/>
    <property type="match status" value="1"/>
</dbReference>
<dbReference type="Gene3D" id="3.20.20.360">
    <property type="entry name" value="Malate synthase, domain 3"/>
    <property type="match status" value="2"/>
</dbReference>
<dbReference type="GO" id="GO:0004474">
    <property type="term" value="F:malate synthase activity"/>
    <property type="evidence" value="ECO:0007669"/>
    <property type="project" value="UniProtKB-EC"/>
</dbReference>
<dbReference type="CDD" id="cd00728">
    <property type="entry name" value="malate_synt_G"/>
    <property type="match status" value="1"/>
</dbReference>
<dbReference type="NCBIfam" id="NF002825">
    <property type="entry name" value="PRK02999.1"/>
    <property type="match status" value="1"/>
</dbReference>
<evidence type="ECO:0000256" key="2">
    <source>
        <dbReference type="ARBA" id="ARBA00022435"/>
    </source>
</evidence>
<dbReference type="NCBIfam" id="TIGR01345">
    <property type="entry name" value="malate_syn_G"/>
    <property type="match status" value="1"/>
</dbReference>
<feature type="binding site" evidence="10">
    <location>
        <position position="340"/>
    </location>
    <ligand>
        <name>glyoxylate</name>
        <dbReference type="ChEBI" id="CHEBI:36655"/>
    </ligand>
</feature>
<feature type="binding site" evidence="10">
    <location>
        <position position="544"/>
    </location>
    <ligand>
        <name>acetyl-CoA</name>
        <dbReference type="ChEBI" id="CHEBI:57288"/>
    </ligand>
</feature>
<dbReference type="RefSeq" id="WP_255062920.1">
    <property type="nucleotide sequence ID" value="NZ_JANDBD010000010.1"/>
</dbReference>
<keyword evidence="3 10" id="KW-0963">Cytoplasm</keyword>
<comment type="caution">
    <text evidence="10">Lacks conserved residue(s) required for the propagation of feature annotation.</text>
</comment>
<feature type="binding site" evidence="10">
    <location>
        <position position="435"/>
    </location>
    <ligand>
        <name>glyoxylate</name>
        <dbReference type="ChEBI" id="CHEBI:36655"/>
    </ligand>
</feature>
<feature type="domain" description="Malate synthase TIM barrel" evidence="13">
    <location>
        <begin position="337"/>
        <end position="581"/>
    </location>
</feature>
<evidence type="ECO:0000256" key="11">
    <source>
        <dbReference type="NCBIfam" id="TIGR01345"/>
    </source>
</evidence>
<protein>
    <recommendedName>
        <fullName evidence="10 11">Malate synthase G</fullName>
        <ecNumber evidence="10 11">2.3.3.9</ecNumber>
    </recommendedName>
</protein>
<feature type="binding site" evidence="10">
    <location>
        <begin position="125"/>
        <end position="126"/>
    </location>
    <ligand>
        <name>acetyl-CoA</name>
        <dbReference type="ChEBI" id="CHEBI:57288"/>
    </ligand>
</feature>
<feature type="active site" description="Proton donor" evidence="10">
    <location>
        <position position="634"/>
    </location>
</feature>
<evidence type="ECO:0000256" key="8">
    <source>
        <dbReference type="ARBA" id="ARBA00023097"/>
    </source>
</evidence>
<dbReference type="InterPro" id="IPR011076">
    <property type="entry name" value="Malate_synth_sf"/>
</dbReference>
<dbReference type="EMBL" id="JANDBD010000010">
    <property type="protein sequence ID" value="MCP9275162.1"/>
    <property type="molecule type" value="Genomic_DNA"/>
</dbReference>
<feature type="binding site" evidence="10">
    <location>
        <position position="463"/>
    </location>
    <ligand>
        <name>Mg(2+)</name>
        <dbReference type="ChEBI" id="CHEBI:18420"/>
    </ligand>
</feature>
<dbReference type="InterPro" id="IPR001465">
    <property type="entry name" value="Malate_synthase_TIM"/>
</dbReference>
<comment type="function">
    <text evidence="10">Involved in the glycolate utilization. Catalyzes the condensation and subsequent hydrolysis of acetyl-coenzyme A (acetyl-CoA) and glyoxylate to form malate and CoA.</text>
</comment>
<keyword evidence="7 10" id="KW-0460">Magnesium</keyword>
<feature type="binding site" evidence="10">
    <location>
        <position position="118"/>
    </location>
    <ligand>
        <name>acetyl-CoA</name>
        <dbReference type="ChEBI" id="CHEBI:57288"/>
    </ligand>
</feature>
<comment type="catalytic activity">
    <reaction evidence="9 10 12">
        <text>glyoxylate + acetyl-CoA + H2O = (S)-malate + CoA + H(+)</text>
        <dbReference type="Rhea" id="RHEA:18181"/>
        <dbReference type="ChEBI" id="CHEBI:15377"/>
        <dbReference type="ChEBI" id="CHEBI:15378"/>
        <dbReference type="ChEBI" id="CHEBI:15589"/>
        <dbReference type="ChEBI" id="CHEBI:36655"/>
        <dbReference type="ChEBI" id="CHEBI:57287"/>
        <dbReference type="ChEBI" id="CHEBI:57288"/>
        <dbReference type="EC" id="2.3.3.9"/>
    </reaction>
</comment>
<dbReference type="PANTHER" id="PTHR42739">
    <property type="entry name" value="MALATE SYNTHASE G"/>
    <property type="match status" value="1"/>
</dbReference>
<dbReference type="Pfam" id="PF20658">
    <property type="entry name" value="MSG_insertion"/>
    <property type="match status" value="1"/>
</dbReference>
<comment type="subunit">
    <text evidence="10">Monomer.</text>
</comment>
<comment type="cofactor">
    <cofactor evidence="1 10">
        <name>Mg(2+)</name>
        <dbReference type="ChEBI" id="CHEBI:18420"/>
    </cofactor>
</comment>
<comment type="pathway">
    <text evidence="10 12">Carbohydrate metabolism; glyoxylate cycle; (S)-malate from isocitrate: step 2/2.</text>
</comment>
<comment type="caution">
    <text evidence="17">The sequence shown here is derived from an EMBL/GenBank/DDBJ whole genome shotgun (WGS) entry which is preliminary data.</text>
</comment>
<keyword evidence="17" id="KW-0012">Acyltransferase</keyword>
<keyword evidence="8 10" id="KW-0558">Oxidation</keyword>
<feature type="domain" description="Malate synthase N-terminal" evidence="14">
    <location>
        <begin position="16"/>
        <end position="74"/>
    </location>
</feature>
<evidence type="ECO:0000259" key="14">
    <source>
        <dbReference type="Pfam" id="PF20656"/>
    </source>
</evidence>
<evidence type="ECO:0000256" key="9">
    <source>
        <dbReference type="ARBA" id="ARBA00047918"/>
    </source>
</evidence>
<feature type="active site" description="Proton acceptor" evidence="10">
    <location>
        <position position="340"/>
    </location>
</feature>
<dbReference type="InterPro" id="IPR006253">
    <property type="entry name" value="Malate_synthG"/>
</dbReference>
<dbReference type="InterPro" id="IPR046363">
    <property type="entry name" value="MS_N_TIM-barrel_dom"/>
</dbReference>
<gene>
    <name evidence="10" type="primary">glcB</name>
    <name evidence="17" type="ORF">NM203_23500</name>
</gene>
<dbReference type="PANTHER" id="PTHR42739:SF1">
    <property type="entry name" value="MALATE SYNTHASE G"/>
    <property type="match status" value="1"/>
</dbReference>
<keyword evidence="4 10" id="KW-0816">Tricarboxylic acid cycle</keyword>
<evidence type="ECO:0000313" key="17">
    <source>
        <dbReference type="EMBL" id="MCP9275162.1"/>
    </source>
</evidence>
<evidence type="ECO:0000259" key="15">
    <source>
        <dbReference type="Pfam" id="PF20658"/>
    </source>
</evidence>
<evidence type="ECO:0000256" key="5">
    <source>
        <dbReference type="ARBA" id="ARBA00022679"/>
    </source>
</evidence>
<feature type="binding site" evidence="10">
    <location>
        <begin position="460"/>
        <end position="463"/>
    </location>
    <ligand>
        <name>glyoxylate</name>
        <dbReference type="ChEBI" id="CHEBI:36655"/>
    </ligand>
</feature>
<dbReference type="InterPro" id="IPR048357">
    <property type="entry name" value="MSG_insertion"/>
</dbReference>
<proteinExistence type="inferred from homology"/>
<evidence type="ECO:0000313" key="18">
    <source>
        <dbReference type="Proteomes" id="UP001651690"/>
    </source>
</evidence>
<dbReference type="EC" id="2.3.3.9" evidence="10 11"/>
<dbReference type="SUPFAM" id="SSF51645">
    <property type="entry name" value="Malate synthase G"/>
    <property type="match status" value="1"/>
</dbReference>
<comment type="subcellular location">
    <subcellularLocation>
        <location evidence="10 12">Cytoplasm</location>
    </subcellularLocation>
</comment>
<organism evidence="17 18">
    <name type="scientific">Mycolicibacterium arenosum</name>
    <dbReference type="NCBI Taxonomy" id="2952157"/>
    <lineage>
        <taxon>Bacteria</taxon>
        <taxon>Bacillati</taxon>
        <taxon>Actinomycetota</taxon>
        <taxon>Actinomycetes</taxon>
        <taxon>Mycobacteriales</taxon>
        <taxon>Mycobacteriaceae</taxon>
        <taxon>Mycolicibacterium</taxon>
    </lineage>
</organism>
<evidence type="ECO:0000256" key="1">
    <source>
        <dbReference type="ARBA" id="ARBA00001946"/>
    </source>
</evidence>
<evidence type="ECO:0000259" key="13">
    <source>
        <dbReference type="Pfam" id="PF01274"/>
    </source>
</evidence>
<name>A0ABT1M9T9_9MYCO</name>
<feature type="domain" description="Malate synthase C-terminal" evidence="16">
    <location>
        <begin position="594"/>
        <end position="699"/>
    </location>
</feature>
<keyword evidence="18" id="KW-1185">Reference proteome</keyword>
<evidence type="ECO:0000256" key="12">
    <source>
        <dbReference type="RuleBase" id="RU003572"/>
    </source>
</evidence>
<keyword evidence="6 10" id="KW-0479">Metal-binding</keyword>
<feature type="binding site" evidence="10">
    <location>
        <position position="435"/>
    </location>
    <ligand>
        <name>Mg(2+)</name>
        <dbReference type="ChEBI" id="CHEBI:18420"/>
    </ligand>
</feature>
<dbReference type="Pfam" id="PF20659">
    <property type="entry name" value="MS_C"/>
    <property type="match status" value="1"/>
</dbReference>
<dbReference type="Pfam" id="PF20656">
    <property type="entry name" value="MS_N"/>
    <property type="match status" value="1"/>
</dbReference>
<feature type="binding site" evidence="10">
    <location>
        <position position="275"/>
    </location>
    <ligand>
        <name>acetyl-CoA</name>
        <dbReference type="ChEBI" id="CHEBI:57288"/>
    </ligand>
</feature>
<keyword evidence="5 10" id="KW-0808">Transferase</keyword>
<evidence type="ECO:0000256" key="10">
    <source>
        <dbReference type="HAMAP-Rule" id="MF_00641"/>
    </source>
</evidence>